<evidence type="ECO:0000313" key="1">
    <source>
        <dbReference type="EMBL" id="KAG2550457.1"/>
    </source>
</evidence>
<dbReference type="Proteomes" id="UP000823388">
    <property type="component" value="Chromosome 9K"/>
</dbReference>
<dbReference type="EMBL" id="CM029053">
    <property type="protein sequence ID" value="KAG2550456.1"/>
    <property type="molecule type" value="Genomic_DNA"/>
</dbReference>
<proteinExistence type="predicted"/>
<dbReference type="AlphaFoldDB" id="A0A8T0NLX8"/>
<name>A0A8T0NLX8_PANVG</name>
<protein>
    <submittedName>
        <fullName evidence="1">Uncharacterized protein</fullName>
    </submittedName>
</protein>
<organism evidence="1 2">
    <name type="scientific">Panicum virgatum</name>
    <name type="common">Blackwell switchgrass</name>
    <dbReference type="NCBI Taxonomy" id="38727"/>
    <lineage>
        <taxon>Eukaryota</taxon>
        <taxon>Viridiplantae</taxon>
        <taxon>Streptophyta</taxon>
        <taxon>Embryophyta</taxon>
        <taxon>Tracheophyta</taxon>
        <taxon>Spermatophyta</taxon>
        <taxon>Magnoliopsida</taxon>
        <taxon>Liliopsida</taxon>
        <taxon>Poales</taxon>
        <taxon>Poaceae</taxon>
        <taxon>PACMAD clade</taxon>
        <taxon>Panicoideae</taxon>
        <taxon>Panicodae</taxon>
        <taxon>Paniceae</taxon>
        <taxon>Panicinae</taxon>
        <taxon>Panicum</taxon>
        <taxon>Panicum sect. Hiantes</taxon>
    </lineage>
</organism>
<dbReference type="EMBL" id="CM029053">
    <property type="protein sequence ID" value="KAG2550457.1"/>
    <property type="molecule type" value="Genomic_DNA"/>
</dbReference>
<sequence>MLMEMSESSLSKLDTMRITFLTLQDSPDVLAGVANRKIIDGLGGLFEVELLQIFKNPVSWKSNSLLPCDIYTSSDDDLLLYKSYLQKFYEANKHSVASAADAVMKCIEGEAELMINWLTWRDPPSKEFVLSRSIRRCALELAKIEGLEWSSDTAAFLLGIKKEARWLCENMMCDGFDSGFSTMIRGCAFELLSWKQDEYTSDGDVDVAVDMDIPILADHKAG</sequence>
<comment type="caution">
    <text evidence="1">The sequence shown here is derived from an EMBL/GenBank/DDBJ whole genome shotgun (WGS) entry which is preliminary data.</text>
</comment>
<accession>A0A8T0NLX8</accession>
<reference evidence="1" key="1">
    <citation type="submission" date="2020-05" db="EMBL/GenBank/DDBJ databases">
        <title>WGS assembly of Panicum virgatum.</title>
        <authorList>
            <person name="Lovell J.T."/>
            <person name="Jenkins J."/>
            <person name="Shu S."/>
            <person name="Juenger T.E."/>
            <person name="Schmutz J."/>
        </authorList>
    </citation>
    <scope>NUCLEOTIDE SEQUENCE</scope>
    <source>
        <strain evidence="1">AP13</strain>
    </source>
</reference>
<evidence type="ECO:0000313" key="2">
    <source>
        <dbReference type="Proteomes" id="UP000823388"/>
    </source>
</evidence>
<gene>
    <name evidence="1" type="ORF">PVAP13_9KG340864</name>
</gene>
<keyword evidence="2" id="KW-1185">Reference proteome</keyword>